<evidence type="ECO:0000256" key="1">
    <source>
        <dbReference type="SAM" id="MobiDB-lite"/>
    </source>
</evidence>
<evidence type="ECO:0000313" key="4">
    <source>
        <dbReference type="Proteomes" id="UP000652761"/>
    </source>
</evidence>
<comment type="caution">
    <text evidence="3">The sequence shown here is derived from an EMBL/GenBank/DDBJ whole genome shotgun (WGS) entry which is preliminary data.</text>
</comment>
<dbReference type="PANTHER" id="PTHR36396">
    <property type="entry name" value="MALTASE-GLUCOAMYLASE, INTESTINAL PROTEIN"/>
    <property type="match status" value="1"/>
</dbReference>
<name>A0A843WR41_COLES</name>
<keyword evidence="2" id="KW-0812">Transmembrane</keyword>
<proteinExistence type="predicted"/>
<sequence>MADGQQLEEEERELPGGSSPSSLPRPPPFLEVVCKSSGKVRRFAAGTEAGYALYLINRKLDFGLPQALCIEAAKEGEEPVNFGPNAVLVNYGDGWRLQTTIEEDYGEARRMKMESKQPRYGVDGAKPNLTERRASKPSSSVSLAYVGKILLAFVFMFLLGGLLTLFLETLPSLISVVFPSA</sequence>
<dbReference type="OrthoDB" id="1932454at2759"/>
<accession>A0A843WR41</accession>
<evidence type="ECO:0000313" key="3">
    <source>
        <dbReference type="EMBL" id="MQM05100.1"/>
    </source>
</evidence>
<dbReference type="AlphaFoldDB" id="A0A843WR41"/>
<gene>
    <name evidence="3" type="ORF">Taro_037904</name>
</gene>
<dbReference type="EMBL" id="NMUH01003345">
    <property type="protein sequence ID" value="MQM05100.1"/>
    <property type="molecule type" value="Genomic_DNA"/>
</dbReference>
<feature type="transmembrane region" description="Helical" evidence="2">
    <location>
        <begin position="142"/>
        <end position="167"/>
    </location>
</feature>
<evidence type="ECO:0000256" key="2">
    <source>
        <dbReference type="SAM" id="Phobius"/>
    </source>
</evidence>
<dbReference type="PANTHER" id="PTHR36396:SF1">
    <property type="entry name" value="MALTASE-GLUCOAMYLASE, INTESTINAL PROTEIN"/>
    <property type="match status" value="1"/>
</dbReference>
<keyword evidence="2" id="KW-0472">Membrane</keyword>
<keyword evidence="2" id="KW-1133">Transmembrane helix</keyword>
<feature type="region of interest" description="Disordered" evidence="1">
    <location>
        <begin position="1"/>
        <end position="28"/>
    </location>
</feature>
<keyword evidence="4" id="KW-1185">Reference proteome</keyword>
<dbReference type="Proteomes" id="UP000652761">
    <property type="component" value="Unassembled WGS sequence"/>
</dbReference>
<organism evidence="3 4">
    <name type="scientific">Colocasia esculenta</name>
    <name type="common">Wild taro</name>
    <name type="synonym">Arum esculentum</name>
    <dbReference type="NCBI Taxonomy" id="4460"/>
    <lineage>
        <taxon>Eukaryota</taxon>
        <taxon>Viridiplantae</taxon>
        <taxon>Streptophyta</taxon>
        <taxon>Embryophyta</taxon>
        <taxon>Tracheophyta</taxon>
        <taxon>Spermatophyta</taxon>
        <taxon>Magnoliopsida</taxon>
        <taxon>Liliopsida</taxon>
        <taxon>Araceae</taxon>
        <taxon>Aroideae</taxon>
        <taxon>Colocasieae</taxon>
        <taxon>Colocasia</taxon>
    </lineage>
</organism>
<feature type="compositionally biased region" description="Acidic residues" evidence="1">
    <location>
        <begin position="1"/>
        <end position="12"/>
    </location>
</feature>
<protein>
    <submittedName>
        <fullName evidence="3">Uncharacterized protein</fullName>
    </submittedName>
</protein>
<reference evidence="3" key="1">
    <citation type="submission" date="2017-07" db="EMBL/GenBank/DDBJ databases">
        <title>Taro Niue Genome Assembly and Annotation.</title>
        <authorList>
            <person name="Atibalentja N."/>
            <person name="Keating K."/>
            <person name="Fields C.J."/>
        </authorList>
    </citation>
    <scope>NUCLEOTIDE SEQUENCE</scope>
    <source>
        <strain evidence="3">Niue_2</strain>
        <tissue evidence="3">Leaf</tissue>
    </source>
</reference>